<dbReference type="EMBL" id="CP062983">
    <property type="protein sequence ID" value="QPC84842.1"/>
    <property type="molecule type" value="Genomic_DNA"/>
</dbReference>
<reference evidence="1 2" key="1">
    <citation type="submission" date="2020-02" db="EMBL/GenBank/DDBJ databases">
        <authorList>
            <person name="Zheng R.K."/>
            <person name="Sun C.M."/>
        </authorList>
    </citation>
    <scope>NUCLEOTIDE SEQUENCE [LARGE SCALE GENOMIC DNA]</scope>
    <source>
        <strain evidence="2">rifampicinis</strain>
    </source>
</reference>
<dbReference type="RefSeq" id="WP_195172905.1">
    <property type="nucleotide sequence ID" value="NZ_CP062983.1"/>
</dbReference>
<name>A0A7S8ED95_9CHLR</name>
<dbReference type="AlphaFoldDB" id="A0A7S8ED95"/>
<gene>
    <name evidence="1" type="ORF">G4Y79_10865</name>
</gene>
<accession>A0A7S8ED95</accession>
<dbReference type="KEGG" id="pmet:G4Y79_10865"/>
<organism evidence="1 2">
    <name type="scientific">Phototrophicus methaneseepsis</name>
    <dbReference type="NCBI Taxonomy" id="2710758"/>
    <lineage>
        <taxon>Bacteria</taxon>
        <taxon>Bacillati</taxon>
        <taxon>Chloroflexota</taxon>
        <taxon>Candidatus Thermofontia</taxon>
        <taxon>Phototrophicales</taxon>
        <taxon>Phototrophicaceae</taxon>
        <taxon>Phototrophicus</taxon>
    </lineage>
</organism>
<dbReference type="Proteomes" id="UP000594468">
    <property type="component" value="Chromosome"/>
</dbReference>
<evidence type="ECO:0000313" key="2">
    <source>
        <dbReference type="Proteomes" id="UP000594468"/>
    </source>
</evidence>
<sequence length="226" mass="25426">MTQDLPMHLKRIELLPSALDIIRYLNRQPEHEAVVDVICDDLDIGDIRFGKAIRRLVTLGYVQMNAHLTYGLTHNGERAAQELATYDRTDDEPLEETPEEAIRRVYIAVPRSLVAGQTVPVQIGFPEDTRFHRPIDVVLRLEALNADISQHEDKIIKLGQSVNTYALDMTPEWYDQARLKLQVFQLSADGEDLYVCGGMYVDLTVMAEGEPGETVAFAADLAFEGV</sequence>
<proteinExistence type="predicted"/>
<evidence type="ECO:0000313" key="1">
    <source>
        <dbReference type="EMBL" id="QPC84842.1"/>
    </source>
</evidence>
<keyword evidence="2" id="KW-1185">Reference proteome</keyword>
<protein>
    <submittedName>
        <fullName evidence="1">Uncharacterized protein</fullName>
    </submittedName>
</protein>